<protein>
    <submittedName>
        <fullName evidence="1">Uncharacterized protein</fullName>
    </submittedName>
</protein>
<accession>A0ACB7X329</accession>
<reference evidence="1 2" key="1">
    <citation type="journal article" date="2021" name="Hortic Res">
        <title>High-quality reference genome and annotation aids understanding of berry development for evergreen blueberry (Vaccinium darrowii).</title>
        <authorList>
            <person name="Yu J."/>
            <person name="Hulse-Kemp A.M."/>
            <person name="Babiker E."/>
            <person name="Staton M."/>
        </authorList>
    </citation>
    <scope>NUCLEOTIDE SEQUENCE [LARGE SCALE GENOMIC DNA]</scope>
    <source>
        <strain evidence="2">cv. NJ 8807/NJ 8810</strain>
        <tissue evidence="1">Young leaf</tissue>
    </source>
</reference>
<dbReference type="EMBL" id="CM037152">
    <property type="protein sequence ID" value="KAH7835086.1"/>
    <property type="molecule type" value="Genomic_DNA"/>
</dbReference>
<evidence type="ECO:0000313" key="2">
    <source>
        <dbReference type="Proteomes" id="UP000828048"/>
    </source>
</evidence>
<proteinExistence type="predicted"/>
<sequence length="181" mass="20885">MPTRQNLNSLHKSGVDNAMDVSSGLTLGLGKKTYASYASKGALMFWAKRWYQDKKPNWKKIYAEKAIEERVELLPLPEKLKTKTKSVQNNFFELVNNGQQVLTHTAEEYEIEYPQVQQQDNCHDCGIYVIKFMDLWKGRMASAELDHETVTDVRRRILASLLMDEMNEQRESIIQAVGLKT</sequence>
<name>A0ACB7X329_9ERIC</name>
<dbReference type="Proteomes" id="UP000828048">
    <property type="component" value="Chromosome 2"/>
</dbReference>
<organism evidence="1 2">
    <name type="scientific">Vaccinium darrowii</name>
    <dbReference type="NCBI Taxonomy" id="229202"/>
    <lineage>
        <taxon>Eukaryota</taxon>
        <taxon>Viridiplantae</taxon>
        <taxon>Streptophyta</taxon>
        <taxon>Embryophyta</taxon>
        <taxon>Tracheophyta</taxon>
        <taxon>Spermatophyta</taxon>
        <taxon>Magnoliopsida</taxon>
        <taxon>eudicotyledons</taxon>
        <taxon>Gunneridae</taxon>
        <taxon>Pentapetalae</taxon>
        <taxon>asterids</taxon>
        <taxon>Ericales</taxon>
        <taxon>Ericaceae</taxon>
        <taxon>Vaccinioideae</taxon>
        <taxon>Vaccinieae</taxon>
        <taxon>Vaccinium</taxon>
    </lineage>
</organism>
<evidence type="ECO:0000313" key="1">
    <source>
        <dbReference type="EMBL" id="KAH7835086.1"/>
    </source>
</evidence>
<gene>
    <name evidence="1" type="ORF">Vadar_022762</name>
</gene>
<keyword evidence="2" id="KW-1185">Reference proteome</keyword>
<comment type="caution">
    <text evidence="1">The sequence shown here is derived from an EMBL/GenBank/DDBJ whole genome shotgun (WGS) entry which is preliminary data.</text>
</comment>